<dbReference type="GO" id="GO:0008897">
    <property type="term" value="F:holo-[acyl-carrier-protein] synthase activity"/>
    <property type="evidence" value="ECO:0007669"/>
    <property type="project" value="InterPro"/>
</dbReference>
<evidence type="ECO:0000256" key="3">
    <source>
        <dbReference type="ARBA" id="ARBA00008342"/>
    </source>
</evidence>
<evidence type="ECO:0000256" key="10">
    <source>
        <dbReference type="ARBA" id="ARBA00049176"/>
    </source>
</evidence>
<feature type="binding site" evidence="12">
    <location>
        <position position="160"/>
    </location>
    <ligand>
        <name>CoA</name>
        <dbReference type="ChEBI" id="CHEBI:57287"/>
    </ligand>
</feature>
<keyword evidence="6 16" id="KW-0808">Transferase</keyword>
<dbReference type="PRINTS" id="PR01399">
    <property type="entry name" value="ENTSNTHTASED"/>
</dbReference>
<comment type="cofactor">
    <cofactor evidence="13">
        <name>Mg(2+)</name>
        <dbReference type="ChEBI" id="CHEBI:18420"/>
    </cofactor>
</comment>
<keyword evidence="13" id="KW-0460">Magnesium</keyword>
<evidence type="ECO:0000256" key="7">
    <source>
        <dbReference type="ARBA" id="ARBA00023191"/>
    </source>
</evidence>
<evidence type="ECO:0000256" key="5">
    <source>
        <dbReference type="ARBA" id="ARBA00019087"/>
    </source>
</evidence>
<dbReference type="PANTHER" id="PTHR38096">
    <property type="entry name" value="ENTEROBACTIN SYNTHASE COMPONENT D"/>
    <property type="match status" value="1"/>
</dbReference>
<protein>
    <recommendedName>
        <fullName evidence="5">Enterobactin synthase component D</fullName>
    </recommendedName>
    <alternativeName>
        <fullName evidence="8">4'-phosphopantetheinyl transferase EntD</fullName>
    </alternativeName>
    <alternativeName>
        <fullName evidence="9">Enterochelin synthase D</fullName>
    </alternativeName>
</protein>
<dbReference type="GO" id="GO:0005886">
    <property type="term" value="C:plasma membrane"/>
    <property type="evidence" value="ECO:0007669"/>
    <property type="project" value="TreeGrafter"/>
</dbReference>
<feature type="binding site" evidence="13">
    <location>
        <position position="112"/>
    </location>
    <ligand>
        <name>Mg(2+)</name>
        <dbReference type="ChEBI" id="CHEBI:18420"/>
    </ligand>
</feature>
<evidence type="ECO:0000256" key="1">
    <source>
        <dbReference type="ARBA" id="ARBA00003937"/>
    </source>
</evidence>
<sequence>MRKSLTSKVVFVSTNISYDNEYLYRMSSIGIRLPSQMVSEAVLKRKCEFAAGRYCAFEALQSLGISKPIDIPIGPNREPVWPANTIGSISHCQGIAVAVAAYCSDVTYLGVDIEPLISPEICNQIWHCVVCEKESKYSKEFSSRETFLTVVFSAKEALYKALFPRIKQVVGFDAVKVSGLEAKKQIMSLSLNFRFDDSLTFDQTFLVHYQAYSDQTILTFLHQEREK</sequence>
<evidence type="ECO:0000256" key="8">
    <source>
        <dbReference type="ARBA" id="ARBA00029894"/>
    </source>
</evidence>
<proteinExistence type="inferred from homology"/>
<feature type="binding site" evidence="12">
    <location>
        <position position="45"/>
    </location>
    <ligand>
        <name>CoA</name>
        <dbReference type="ChEBI" id="CHEBI:57287"/>
    </ligand>
</feature>
<gene>
    <name evidence="16" type="ORF">SAMN03084138_00983</name>
</gene>
<feature type="binding site" evidence="12">
    <location>
        <position position="112"/>
    </location>
    <ligand>
        <name>CoA</name>
        <dbReference type="ChEBI" id="CHEBI:57287"/>
    </ligand>
</feature>
<feature type="binding site" evidence="13">
    <location>
        <position position="113"/>
    </location>
    <ligand>
        <name>Mg(2+)</name>
        <dbReference type="ChEBI" id="CHEBI:18420"/>
    </ligand>
</feature>
<comment type="similarity">
    <text evidence="3">Belongs to the P-Pant transferase superfamily. EntD family.</text>
</comment>
<comment type="subunit">
    <text evidence="4">EntB, EntD, EntE, and EntF form a multienzyme complex called enterobactin synthase.</text>
</comment>
<dbReference type="InterPro" id="IPR041354">
    <property type="entry name" value="4PPT_N"/>
</dbReference>
<feature type="domain" description="4'-phosphopantetheinyl transferase" evidence="14">
    <location>
        <begin position="109"/>
        <end position="188"/>
    </location>
</feature>
<keyword evidence="13" id="KW-0479">Metal-binding</keyword>
<evidence type="ECO:0000259" key="15">
    <source>
        <dbReference type="Pfam" id="PF17837"/>
    </source>
</evidence>
<comment type="catalytic activity">
    <reaction evidence="10">
        <text>apo-[aryl-carrier protein] + CoA = holo-[aryl-carrier protein] + adenosine 3',5'-bisphosphate + H(+)</text>
        <dbReference type="Rhea" id="RHEA:48404"/>
        <dbReference type="Rhea" id="RHEA-COMP:15903"/>
        <dbReference type="Rhea" id="RHEA-COMP:17557"/>
        <dbReference type="ChEBI" id="CHEBI:15378"/>
        <dbReference type="ChEBI" id="CHEBI:29999"/>
        <dbReference type="ChEBI" id="CHEBI:57287"/>
        <dbReference type="ChEBI" id="CHEBI:58343"/>
        <dbReference type="ChEBI" id="CHEBI:64479"/>
    </reaction>
</comment>
<dbReference type="AlphaFoldDB" id="A0A1I5LGQ0"/>
<dbReference type="SUPFAM" id="SSF56214">
    <property type="entry name" value="4'-phosphopantetheinyl transferase"/>
    <property type="match status" value="1"/>
</dbReference>
<dbReference type="RefSeq" id="WP_017013636.1">
    <property type="nucleotide sequence ID" value="NZ_FOWR01000005.1"/>
</dbReference>
<evidence type="ECO:0000256" key="11">
    <source>
        <dbReference type="ARBA" id="ARBA00049191"/>
    </source>
</evidence>
<organism evidence="16 17">
    <name type="scientific">Enterovibrio norvegicus DSM 15893</name>
    <dbReference type="NCBI Taxonomy" id="1121869"/>
    <lineage>
        <taxon>Bacteria</taxon>
        <taxon>Pseudomonadati</taxon>
        <taxon>Pseudomonadota</taxon>
        <taxon>Gammaproteobacteria</taxon>
        <taxon>Vibrionales</taxon>
        <taxon>Vibrionaceae</taxon>
        <taxon>Enterovibrio</taxon>
    </lineage>
</organism>
<comment type="pathway">
    <text evidence="2">Siderophore biosynthesis; enterobactin biosynthesis.</text>
</comment>
<comment type="function">
    <text evidence="1">Involved in the biosynthesis of the siderophore enterobactin (enterochelin), which is a macrocyclic trimeric lactone of N-(2,3-dihydroxybenzoyl)-serine. The serine trilactone serves as a scaffolding for the three catechol functionalities that provide hexadentate coordination for the tightly ligated iron(2+) atoms. Plays an essential role in the assembly of the enterobactin by catalyzing the transfer of the 4'-phosphopantetheine (Ppant) moiety from coenzyme A to the apo-domains of both EntB (ArCP domain) and EntF (PCP domain) to yield their holo-forms which make them competent for the activation of 2,3-dihydroxybenzoate (DHB) and L-serine, respectively.</text>
</comment>
<feature type="domain" description="4'-phosphopantetheinyl transferase N-terminal" evidence="15">
    <location>
        <begin position="34"/>
        <end position="101"/>
    </location>
</feature>
<dbReference type="EMBL" id="FOWR01000005">
    <property type="protein sequence ID" value="SFO96480.1"/>
    <property type="molecule type" value="Genomic_DNA"/>
</dbReference>
<dbReference type="InterPro" id="IPR008278">
    <property type="entry name" value="4-PPantetheinyl_Trfase_dom"/>
</dbReference>
<dbReference type="InterPro" id="IPR003542">
    <property type="entry name" value="Enbac_synth_compD-like"/>
</dbReference>
<evidence type="ECO:0000256" key="12">
    <source>
        <dbReference type="PIRSR" id="PIRSR603542-1"/>
    </source>
</evidence>
<evidence type="ECO:0000256" key="9">
    <source>
        <dbReference type="ARBA" id="ARBA00031996"/>
    </source>
</evidence>
<dbReference type="Pfam" id="PF17837">
    <property type="entry name" value="4PPT_N"/>
    <property type="match status" value="1"/>
</dbReference>
<name>A0A1I5LGQ0_9GAMM</name>
<dbReference type="Proteomes" id="UP000182692">
    <property type="component" value="Unassembled WGS sequence"/>
</dbReference>
<evidence type="ECO:0000256" key="4">
    <source>
        <dbReference type="ARBA" id="ARBA00011503"/>
    </source>
</evidence>
<feature type="binding site" evidence="12">
    <location>
        <position position="53"/>
    </location>
    <ligand>
        <name>CoA</name>
        <dbReference type="ChEBI" id="CHEBI:57287"/>
    </ligand>
</feature>
<dbReference type="InterPro" id="IPR037143">
    <property type="entry name" value="4-PPantetheinyl_Trfase_dom_sf"/>
</dbReference>
<evidence type="ECO:0000256" key="13">
    <source>
        <dbReference type="PIRSR" id="PIRSR603542-2"/>
    </source>
</evidence>
<dbReference type="GeneID" id="35872464"/>
<dbReference type="GO" id="GO:0009239">
    <property type="term" value="P:enterobactin biosynthetic process"/>
    <property type="evidence" value="ECO:0007669"/>
    <property type="project" value="UniProtKB-UniPathway"/>
</dbReference>
<reference evidence="16 17" key="1">
    <citation type="submission" date="2016-10" db="EMBL/GenBank/DDBJ databases">
        <authorList>
            <person name="de Groot N.N."/>
        </authorList>
    </citation>
    <scope>NUCLEOTIDE SEQUENCE [LARGE SCALE GENOMIC DNA]</scope>
    <source>
        <strain evidence="16 17">DSM 15893</strain>
    </source>
</reference>
<comment type="catalytic activity">
    <reaction evidence="11">
        <text>apo-[peptidyl-carrier protein] + CoA = holo-[peptidyl-carrier protein] + adenosine 3',5'-bisphosphate + H(+)</text>
        <dbReference type="Rhea" id="RHEA:46228"/>
        <dbReference type="Rhea" id="RHEA-COMP:11479"/>
        <dbReference type="Rhea" id="RHEA-COMP:11480"/>
        <dbReference type="ChEBI" id="CHEBI:15378"/>
        <dbReference type="ChEBI" id="CHEBI:29999"/>
        <dbReference type="ChEBI" id="CHEBI:57287"/>
        <dbReference type="ChEBI" id="CHEBI:58343"/>
        <dbReference type="ChEBI" id="CHEBI:64479"/>
    </reaction>
</comment>
<evidence type="ECO:0000313" key="16">
    <source>
        <dbReference type="EMBL" id="SFO96480.1"/>
    </source>
</evidence>
<evidence type="ECO:0000256" key="2">
    <source>
        <dbReference type="ARBA" id="ARBA00004993"/>
    </source>
</evidence>
<evidence type="ECO:0000259" key="14">
    <source>
        <dbReference type="Pfam" id="PF01648"/>
    </source>
</evidence>
<dbReference type="STRING" id="1121869.SAMN03084138_00983"/>
<dbReference type="OrthoDB" id="8210607at2"/>
<keyword evidence="7" id="KW-0259">Enterobactin biosynthesis</keyword>
<dbReference type="Pfam" id="PF01648">
    <property type="entry name" value="ACPS"/>
    <property type="match status" value="1"/>
</dbReference>
<feature type="binding site" evidence="13">
    <location>
        <position position="114"/>
    </location>
    <ligand>
        <name>Mg(2+)</name>
        <dbReference type="ChEBI" id="CHEBI:18420"/>
    </ligand>
</feature>
<accession>A0A1I5LGQ0</accession>
<dbReference type="Gene3D" id="3.90.470.20">
    <property type="entry name" value="4'-phosphopantetheinyl transferase domain"/>
    <property type="match status" value="1"/>
</dbReference>
<evidence type="ECO:0000256" key="6">
    <source>
        <dbReference type="ARBA" id="ARBA00022679"/>
    </source>
</evidence>
<dbReference type="GO" id="GO:0000287">
    <property type="term" value="F:magnesium ion binding"/>
    <property type="evidence" value="ECO:0007669"/>
    <property type="project" value="InterPro"/>
</dbReference>
<dbReference type="GO" id="GO:0009366">
    <property type="term" value="C:enterobactin synthetase complex"/>
    <property type="evidence" value="ECO:0007669"/>
    <property type="project" value="InterPro"/>
</dbReference>
<feature type="binding site" evidence="12">
    <location>
        <begin position="90"/>
        <end position="91"/>
    </location>
    <ligand>
        <name>CoA</name>
        <dbReference type="ChEBI" id="CHEBI:57287"/>
    </ligand>
</feature>
<evidence type="ECO:0000313" key="17">
    <source>
        <dbReference type="Proteomes" id="UP000182692"/>
    </source>
</evidence>
<feature type="binding site" evidence="12">
    <location>
        <position position="156"/>
    </location>
    <ligand>
        <name>CoA</name>
        <dbReference type="ChEBI" id="CHEBI:57287"/>
    </ligand>
</feature>
<dbReference type="UniPathway" id="UPA00017"/>
<dbReference type="PANTHER" id="PTHR38096:SF1">
    <property type="entry name" value="ENTEROBACTIN SYNTHASE COMPONENT D"/>
    <property type="match status" value="1"/>
</dbReference>